<evidence type="ECO:0000256" key="7">
    <source>
        <dbReference type="ARBA" id="ARBA00022967"/>
    </source>
</evidence>
<evidence type="ECO:0000256" key="4">
    <source>
        <dbReference type="ARBA" id="ARBA00022519"/>
    </source>
</evidence>
<dbReference type="Gene3D" id="3.40.50.300">
    <property type="entry name" value="P-loop containing nucleotide triphosphate hydrolases"/>
    <property type="match status" value="2"/>
</dbReference>
<evidence type="ECO:0000256" key="6">
    <source>
        <dbReference type="ARBA" id="ARBA00022840"/>
    </source>
</evidence>
<evidence type="ECO:0000256" key="2">
    <source>
        <dbReference type="ARBA" id="ARBA00022448"/>
    </source>
</evidence>
<evidence type="ECO:0000256" key="1">
    <source>
        <dbReference type="ARBA" id="ARBA00004202"/>
    </source>
</evidence>
<keyword evidence="5" id="KW-0547">Nucleotide-binding</keyword>
<dbReference type="InterPro" id="IPR050388">
    <property type="entry name" value="ABC_Ni/Peptide_Import"/>
</dbReference>
<dbReference type="GO" id="GO:0016887">
    <property type="term" value="F:ATP hydrolysis activity"/>
    <property type="evidence" value="ECO:0007669"/>
    <property type="project" value="InterPro"/>
</dbReference>
<dbReference type="InterPro" id="IPR003593">
    <property type="entry name" value="AAA+_ATPase"/>
</dbReference>
<keyword evidence="12" id="KW-1185">Reference proteome</keyword>
<feature type="region of interest" description="Disordered" evidence="9">
    <location>
        <begin position="257"/>
        <end position="297"/>
    </location>
</feature>
<feature type="compositionally biased region" description="Basic and acidic residues" evidence="9">
    <location>
        <begin position="749"/>
        <end position="764"/>
    </location>
</feature>
<dbReference type="GO" id="GO:0005886">
    <property type="term" value="C:plasma membrane"/>
    <property type="evidence" value="ECO:0007669"/>
    <property type="project" value="UniProtKB-SubCell"/>
</dbReference>
<feature type="domain" description="ABC transporter" evidence="10">
    <location>
        <begin position="5"/>
        <end position="271"/>
    </location>
</feature>
<dbReference type="PROSITE" id="PS50893">
    <property type="entry name" value="ABC_TRANSPORTER_2"/>
    <property type="match status" value="2"/>
</dbReference>
<evidence type="ECO:0000256" key="3">
    <source>
        <dbReference type="ARBA" id="ARBA00022475"/>
    </source>
</evidence>
<proteinExistence type="predicted"/>
<dbReference type="Proteomes" id="UP000019024">
    <property type="component" value="Chromosome"/>
</dbReference>
<dbReference type="NCBIfam" id="TIGR01727">
    <property type="entry name" value="oligo_HPY"/>
    <property type="match status" value="2"/>
</dbReference>
<dbReference type="InterPro" id="IPR017871">
    <property type="entry name" value="ABC_transporter-like_CS"/>
</dbReference>
<keyword evidence="4" id="KW-0997">Cell inner membrane</keyword>
<dbReference type="Pfam" id="PF08352">
    <property type="entry name" value="oligo_HPY"/>
    <property type="match status" value="2"/>
</dbReference>
<reference evidence="11 12" key="1">
    <citation type="submission" date="2014-01" db="EMBL/GenBank/DDBJ databases">
        <authorList>
            <consortium name="DOE Joint Genome Institute"/>
            <person name="Anderson I."/>
            <person name="Huntemann M."/>
            <person name="Han J."/>
            <person name="Chen A."/>
            <person name="Kyrpides N."/>
            <person name="Mavromatis K."/>
            <person name="Markowitz V."/>
            <person name="Palaniappan K."/>
            <person name="Ivanova N."/>
            <person name="Schaumberg A."/>
            <person name="Pati A."/>
            <person name="Liolios K."/>
            <person name="Nordberg H.P."/>
            <person name="Cantor M.N."/>
            <person name="Hua S.X."/>
            <person name="Woyke T."/>
        </authorList>
    </citation>
    <scope>NUCLEOTIDE SEQUENCE [LARGE SCALE GENOMIC DNA]</scope>
    <source>
        <strain evidence="11 12">XH-48</strain>
    </source>
</reference>
<dbReference type="PROSITE" id="PS00211">
    <property type="entry name" value="ABC_TRANSPORTER_1"/>
    <property type="match status" value="2"/>
</dbReference>
<protein>
    <submittedName>
        <fullName evidence="11">Peptide ABC transporter ATPase</fullName>
    </submittedName>
</protein>
<sequence>MSPSLSVDDLHVRFRTGGDPVHAVNGASFEVASGEIVGLVGESGCGKSVTARSIVGLEEPGEIVGGNIRFDGTELTTADDRTLQHLRARELALVSQDPSTALNPVYTIGEQIAEALRVSRRPDAQSLLRELAVGASSRLRSRKTRTRVLELLETVGIPQPEERIDAYPHQLSGGMCQRVLLAVALAREPSVLIADEPTTGLDTTTQSAILDRLDALTDSTEMGILLISHDFGVVAERCDRVLVMYDGVVVERGSVDSVRSNPTHPYTKALLGSLPGRSEPGTRLPTLEGEPSDRSVPPAGCVFADRCPSATADCRKTNQPVVPVGDEHGVRCGVEEARDASLESMPTSAADPAAGDWRSDERSSADRRQTRTPAADGGALTQRTADGNEAPTAPPTGSEGWIDQPERLDRPAQPMQSDQPVIELEAVTKSFRRSDGLVDRLPWFGSDGQIRAVRGVSLELSAGETLGLVGESGCGKSTLARLITGLEEPTEGTVRLRGDAVGGVDTRTTDQLAEIGTGFQNPGASLNPKRTVGESVAEPLSEAGWADSRRDERVEELLSLVDLSPAFADRYPHRLSGGQRQRVAIARALALEPSVLVLDEPTAALDASTQATVLNLLADLQDELGLSYLFVSHDLDVVRTVADRVATMYLGRFVEVGPATSTLSDPAHPYTQALLDASPRRSAADDSDAVRLVGEPPSPKAPPEGCAFHPRCPAATEECANIDPSLEDAGASRSRCLYAPDWTDDEYEHEQRRQRTNHAETNDR</sequence>
<keyword evidence="8" id="KW-0472">Membrane</keyword>
<keyword evidence="7" id="KW-1278">Translocase</keyword>
<evidence type="ECO:0000256" key="5">
    <source>
        <dbReference type="ARBA" id="ARBA00022741"/>
    </source>
</evidence>
<dbReference type="PANTHER" id="PTHR43297">
    <property type="entry name" value="OLIGOPEPTIDE TRANSPORT ATP-BINDING PROTEIN APPD"/>
    <property type="match status" value="1"/>
</dbReference>
<comment type="subcellular location">
    <subcellularLocation>
        <location evidence="1">Cell membrane</location>
        <topology evidence="1">Peripheral membrane protein</topology>
    </subcellularLocation>
</comment>
<dbReference type="InterPro" id="IPR003439">
    <property type="entry name" value="ABC_transporter-like_ATP-bd"/>
</dbReference>
<dbReference type="STRING" id="797299.HALLA_12865"/>
<dbReference type="EMBL" id="CP007055">
    <property type="protein sequence ID" value="AHF99549.1"/>
    <property type="molecule type" value="Genomic_DNA"/>
</dbReference>
<feature type="domain" description="ABC transporter" evidence="10">
    <location>
        <begin position="422"/>
        <end position="675"/>
    </location>
</feature>
<dbReference type="InterPro" id="IPR027417">
    <property type="entry name" value="P-loop_NTPase"/>
</dbReference>
<dbReference type="CDD" id="cd03257">
    <property type="entry name" value="ABC_NikE_OppD_transporters"/>
    <property type="match status" value="2"/>
</dbReference>
<gene>
    <name evidence="11" type="ORF">HALLA_12865</name>
</gene>
<accession>W0JQV0</accession>
<feature type="region of interest" description="Disordered" evidence="9">
    <location>
        <begin position="741"/>
        <end position="764"/>
    </location>
</feature>
<dbReference type="InterPro" id="IPR013563">
    <property type="entry name" value="Oligopep_ABC_C"/>
</dbReference>
<evidence type="ECO:0000313" key="12">
    <source>
        <dbReference type="Proteomes" id="UP000019024"/>
    </source>
</evidence>
<feature type="region of interest" description="Disordered" evidence="9">
    <location>
        <begin position="338"/>
        <end position="420"/>
    </location>
</feature>
<dbReference type="PANTHER" id="PTHR43297:SF14">
    <property type="entry name" value="ATPASE AAA-TYPE CORE DOMAIN-CONTAINING PROTEIN"/>
    <property type="match status" value="1"/>
</dbReference>
<dbReference type="HOGENOM" id="CLU_000604_86_2_2"/>
<dbReference type="Pfam" id="PF00005">
    <property type="entry name" value="ABC_tran"/>
    <property type="match status" value="2"/>
</dbReference>
<evidence type="ECO:0000256" key="8">
    <source>
        <dbReference type="ARBA" id="ARBA00023136"/>
    </source>
</evidence>
<keyword evidence="6" id="KW-0067">ATP-binding</keyword>
<dbReference type="PATRIC" id="fig|797299.3.peg.1589"/>
<dbReference type="SUPFAM" id="SSF52540">
    <property type="entry name" value="P-loop containing nucleoside triphosphate hydrolases"/>
    <property type="match status" value="2"/>
</dbReference>
<dbReference type="GO" id="GO:0005524">
    <property type="term" value="F:ATP binding"/>
    <property type="evidence" value="ECO:0007669"/>
    <property type="project" value="UniProtKB-KW"/>
</dbReference>
<organism evidence="11 12">
    <name type="scientific">Halostagnicola larsenii XH-48</name>
    <dbReference type="NCBI Taxonomy" id="797299"/>
    <lineage>
        <taxon>Archaea</taxon>
        <taxon>Methanobacteriati</taxon>
        <taxon>Methanobacteriota</taxon>
        <taxon>Stenosarchaea group</taxon>
        <taxon>Halobacteria</taxon>
        <taxon>Halobacteriales</taxon>
        <taxon>Natrialbaceae</taxon>
        <taxon>Halostagnicola</taxon>
    </lineage>
</organism>
<dbReference type="eggNOG" id="arCOG00185">
    <property type="taxonomic scope" value="Archaea"/>
</dbReference>
<dbReference type="NCBIfam" id="NF008453">
    <property type="entry name" value="PRK11308.1"/>
    <property type="match status" value="2"/>
</dbReference>
<dbReference type="AlphaFoldDB" id="W0JQV0"/>
<dbReference type="NCBIfam" id="NF007739">
    <property type="entry name" value="PRK10419.1"/>
    <property type="match status" value="2"/>
</dbReference>
<dbReference type="GO" id="GO:0015833">
    <property type="term" value="P:peptide transport"/>
    <property type="evidence" value="ECO:0007669"/>
    <property type="project" value="InterPro"/>
</dbReference>
<dbReference type="FunFam" id="3.40.50.300:FF:000016">
    <property type="entry name" value="Oligopeptide ABC transporter ATP-binding component"/>
    <property type="match status" value="2"/>
</dbReference>
<name>W0JQV0_9EURY</name>
<keyword evidence="2" id="KW-0813">Transport</keyword>
<evidence type="ECO:0000259" key="10">
    <source>
        <dbReference type="PROSITE" id="PS50893"/>
    </source>
</evidence>
<dbReference type="SMART" id="SM00382">
    <property type="entry name" value="AAA"/>
    <property type="match status" value="2"/>
</dbReference>
<feature type="compositionally biased region" description="Basic and acidic residues" evidence="9">
    <location>
        <begin position="357"/>
        <end position="369"/>
    </location>
</feature>
<evidence type="ECO:0000313" key="11">
    <source>
        <dbReference type="EMBL" id="AHF99549.1"/>
    </source>
</evidence>
<dbReference type="KEGG" id="hlr:HALLA_12865"/>
<keyword evidence="3" id="KW-1003">Cell membrane</keyword>
<evidence type="ECO:0000256" key="9">
    <source>
        <dbReference type="SAM" id="MobiDB-lite"/>
    </source>
</evidence>